<accession>A0ABT6H7K4</accession>
<dbReference type="Proteomes" id="UP001218246">
    <property type="component" value="Unassembled WGS sequence"/>
</dbReference>
<name>A0ABT6H7K4_9BACI</name>
<dbReference type="InterPro" id="IPR036390">
    <property type="entry name" value="WH_DNA-bd_sf"/>
</dbReference>
<dbReference type="PANTHER" id="PTHR33169:SF25">
    <property type="entry name" value="DNA-BINDING PROTEIN YIZB-RELATED"/>
    <property type="match status" value="1"/>
</dbReference>
<dbReference type="Pfam" id="PF03551">
    <property type="entry name" value="PadR"/>
    <property type="match status" value="1"/>
</dbReference>
<sequence length="113" mass="13669">MKIIQEDQWLNQLKKGTFELSVLLILRKHESYGYEIVKKLNQLPFSSISQAAIYPILKRLLEHDLISFYWREIEGKPSRKYYRITEKGEELVFKRLEEYKKVYQSILTLEKEV</sequence>
<keyword evidence="3" id="KW-1185">Reference proteome</keyword>
<evidence type="ECO:0000313" key="3">
    <source>
        <dbReference type="Proteomes" id="UP001218246"/>
    </source>
</evidence>
<dbReference type="InterPro" id="IPR036388">
    <property type="entry name" value="WH-like_DNA-bd_sf"/>
</dbReference>
<proteinExistence type="predicted"/>
<dbReference type="Gene3D" id="1.10.10.10">
    <property type="entry name" value="Winged helix-like DNA-binding domain superfamily/Winged helix DNA-binding domain"/>
    <property type="match status" value="1"/>
</dbReference>
<protein>
    <submittedName>
        <fullName evidence="2">PadR family transcriptional regulator</fullName>
    </submittedName>
</protein>
<dbReference type="PANTHER" id="PTHR33169">
    <property type="entry name" value="PADR-FAMILY TRANSCRIPTIONAL REGULATOR"/>
    <property type="match status" value="1"/>
</dbReference>
<feature type="domain" description="Transcription regulator PadR N-terminal" evidence="1">
    <location>
        <begin position="22"/>
        <end position="90"/>
    </location>
</feature>
<dbReference type="SUPFAM" id="SSF46785">
    <property type="entry name" value="Winged helix' DNA-binding domain"/>
    <property type="match status" value="1"/>
</dbReference>
<dbReference type="EMBL" id="JARULN010000013">
    <property type="protein sequence ID" value="MDG5754838.1"/>
    <property type="molecule type" value="Genomic_DNA"/>
</dbReference>
<dbReference type="InterPro" id="IPR052509">
    <property type="entry name" value="Metal_resp_DNA-bind_regulator"/>
</dbReference>
<evidence type="ECO:0000259" key="1">
    <source>
        <dbReference type="Pfam" id="PF03551"/>
    </source>
</evidence>
<comment type="caution">
    <text evidence="2">The sequence shown here is derived from an EMBL/GenBank/DDBJ whole genome shotgun (WGS) entry which is preliminary data.</text>
</comment>
<dbReference type="RefSeq" id="WP_278018432.1">
    <property type="nucleotide sequence ID" value="NZ_JARRRY010000013.1"/>
</dbReference>
<dbReference type="InterPro" id="IPR005149">
    <property type="entry name" value="Tscrpt_reg_PadR_N"/>
</dbReference>
<reference evidence="2 3" key="1">
    <citation type="submission" date="2023-04" db="EMBL/GenBank/DDBJ databases">
        <title>Ectobacillus antri isolated from activated sludge.</title>
        <authorList>
            <person name="Yan P."/>
            <person name="Liu X."/>
        </authorList>
    </citation>
    <scope>NUCLEOTIDE SEQUENCE [LARGE SCALE GENOMIC DNA]</scope>
    <source>
        <strain evidence="2 3">C18H</strain>
    </source>
</reference>
<evidence type="ECO:0000313" key="2">
    <source>
        <dbReference type="EMBL" id="MDG5754838.1"/>
    </source>
</evidence>
<gene>
    <name evidence="2" type="ORF">P6P90_12795</name>
</gene>
<organism evidence="2 3">
    <name type="scientific">Ectobacillus antri</name>
    <dbReference type="NCBI Taxonomy" id="2486280"/>
    <lineage>
        <taxon>Bacteria</taxon>
        <taxon>Bacillati</taxon>
        <taxon>Bacillota</taxon>
        <taxon>Bacilli</taxon>
        <taxon>Bacillales</taxon>
        <taxon>Bacillaceae</taxon>
        <taxon>Ectobacillus</taxon>
    </lineage>
</organism>